<keyword evidence="3" id="KW-1185">Reference proteome</keyword>
<reference evidence="3" key="1">
    <citation type="journal article" date="2019" name="Int. J. Syst. Evol. Microbiol.">
        <title>The Global Catalogue of Microorganisms (GCM) 10K type strain sequencing project: providing services to taxonomists for standard genome sequencing and annotation.</title>
        <authorList>
            <consortium name="The Broad Institute Genomics Platform"/>
            <consortium name="The Broad Institute Genome Sequencing Center for Infectious Disease"/>
            <person name="Wu L."/>
            <person name="Ma J."/>
        </authorList>
    </citation>
    <scope>NUCLEOTIDE SEQUENCE [LARGE SCALE GENOMIC DNA]</scope>
    <source>
        <strain evidence="3">CGMCC 4.7237</strain>
    </source>
</reference>
<accession>A0ABV8HEU7</accession>
<feature type="transmembrane region" description="Helical" evidence="1">
    <location>
        <begin position="12"/>
        <end position="33"/>
    </location>
</feature>
<dbReference type="Proteomes" id="UP001595765">
    <property type="component" value="Unassembled WGS sequence"/>
</dbReference>
<dbReference type="NCBIfam" id="NF041681">
    <property type="entry name" value="HGxxPAAW"/>
    <property type="match status" value="1"/>
</dbReference>
<keyword evidence="1" id="KW-0472">Membrane</keyword>
<organism evidence="2 3">
    <name type="scientific">Streptomyces polygonati</name>
    <dbReference type="NCBI Taxonomy" id="1617087"/>
    <lineage>
        <taxon>Bacteria</taxon>
        <taxon>Bacillati</taxon>
        <taxon>Actinomycetota</taxon>
        <taxon>Actinomycetes</taxon>
        <taxon>Kitasatosporales</taxon>
        <taxon>Streptomycetaceae</taxon>
        <taxon>Streptomyces</taxon>
    </lineage>
</organism>
<name>A0ABV8HEU7_9ACTN</name>
<sequence length="90" mass="9148">MAATHDHGHTPAAWTGVIISFIGFCVGGGFVVAAEPAGFWASIGLILLGPIVGGVMKLMGLGAKEPGYVESARAEATKAEQEEPRSPANA</sequence>
<protein>
    <submittedName>
        <fullName evidence="2">HGxxPAAW family protein</fullName>
    </submittedName>
</protein>
<keyword evidence="1" id="KW-0812">Transmembrane</keyword>
<evidence type="ECO:0000313" key="2">
    <source>
        <dbReference type="EMBL" id="MFC4030394.1"/>
    </source>
</evidence>
<feature type="transmembrane region" description="Helical" evidence="1">
    <location>
        <begin position="39"/>
        <end position="59"/>
    </location>
</feature>
<comment type="caution">
    <text evidence="2">The sequence shown here is derived from an EMBL/GenBank/DDBJ whole genome shotgun (WGS) entry which is preliminary data.</text>
</comment>
<dbReference type="EMBL" id="JBHSBB010000003">
    <property type="protein sequence ID" value="MFC4030394.1"/>
    <property type="molecule type" value="Genomic_DNA"/>
</dbReference>
<dbReference type="Pfam" id="PF20447">
    <property type="entry name" value="DUF6704"/>
    <property type="match status" value="1"/>
</dbReference>
<evidence type="ECO:0000256" key="1">
    <source>
        <dbReference type="SAM" id="Phobius"/>
    </source>
</evidence>
<gene>
    <name evidence="2" type="ORF">ACFO3J_02785</name>
</gene>
<dbReference type="InterPro" id="IPR046550">
    <property type="entry name" value="DUF6704"/>
</dbReference>
<keyword evidence="1" id="KW-1133">Transmembrane helix</keyword>
<proteinExistence type="predicted"/>
<dbReference type="RefSeq" id="WP_386425750.1">
    <property type="nucleotide sequence ID" value="NZ_JBHSBB010000003.1"/>
</dbReference>
<evidence type="ECO:0000313" key="3">
    <source>
        <dbReference type="Proteomes" id="UP001595765"/>
    </source>
</evidence>